<gene>
    <name evidence="2" type="primary">eppA</name>
</gene>
<evidence type="ECO:0000256" key="1">
    <source>
        <dbReference type="SAM" id="SignalP"/>
    </source>
</evidence>
<dbReference type="AlphaFoldDB" id="Q83T94"/>
<dbReference type="RefSeq" id="WP_032490514.1">
    <property type="nucleotide sequence ID" value="NZ_CP074072.1"/>
</dbReference>
<accession>Q83T94</accession>
<sequence>MRKISLLLFLLSINLNAFWSEKNIEENYAKAKKSFSENDFNLIKNRLDNYDFVNEYDKSKFLSERVPEIRGELRKIKIKENSVLLDALDIVGYLIKNKFIKFVLGVPFGDEAINSLIRGYPNSIFDYLIQLYSDKIDYGEKYGEETREKFRQSYEKDKITAVKQIFKQILADLPKD</sequence>
<geneLocation type="plasmid" evidence="2">
    <name>cp9</name>
</geneLocation>
<reference evidence="2" key="1">
    <citation type="journal article" date="2003" name="Microbiology">
        <title>Immunological and genetic characterization of Borrelia burgdorferi BapA and EppA proteins.</title>
        <authorList>
            <person name="Miller J.C."/>
            <person name="Stevenson B."/>
        </authorList>
    </citation>
    <scope>NUCLEOTIDE SEQUENCE</scope>
    <source>
        <strain evidence="3">127bP3</strain>
        <strain evidence="2">95-0024</strain>
        <plasmid evidence="2">cp9</plasmid>
    </source>
</reference>
<feature type="chain" id="PRO_5007712173" evidence="1">
    <location>
        <begin position="20"/>
        <end position="176"/>
    </location>
</feature>
<keyword evidence="2" id="KW-0614">Plasmid</keyword>
<name>Q83T94_BORBG</name>
<evidence type="ECO:0000313" key="2">
    <source>
        <dbReference type="EMBL" id="AAO33419.1"/>
    </source>
</evidence>
<keyword evidence="1" id="KW-0732">Signal</keyword>
<protein>
    <submittedName>
        <fullName evidence="2">EppA</fullName>
    </submittedName>
</protein>
<proteinExistence type="predicted"/>
<evidence type="ECO:0000313" key="3">
    <source>
        <dbReference type="EMBL" id="AAO33422.1"/>
    </source>
</evidence>
<organism evidence="2">
    <name type="scientific">Borreliella burgdorferi</name>
    <name type="common">Lyme disease spirochete</name>
    <name type="synonym">Borrelia burgdorferi</name>
    <dbReference type="NCBI Taxonomy" id="139"/>
    <lineage>
        <taxon>Bacteria</taxon>
        <taxon>Pseudomonadati</taxon>
        <taxon>Spirochaetota</taxon>
        <taxon>Spirochaetia</taxon>
        <taxon>Spirochaetales</taxon>
        <taxon>Borreliaceae</taxon>
        <taxon>Borreliella</taxon>
    </lineage>
</organism>
<dbReference type="InterPro" id="IPR009894">
    <property type="entry name" value="EppA_BapA"/>
</dbReference>
<dbReference type="NCBIfam" id="NF033732">
    <property type="entry name" value="borfam95"/>
    <property type="match status" value="1"/>
</dbReference>
<dbReference type="EMBL" id="AF468850">
    <property type="protein sequence ID" value="AAO33419.1"/>
    <property type="molecule type" value="Genomic_DNA"/>
</dbReference>
<dbReference type="Pfam" id="PF07268">
    <property type="entry name" value="EppA_BapA"/>
    <property type="match status" value="1"/>
</dbReference>
<dbReference type="EMBL" id="AF468853">
    <property type="protein sequence ID" value="AAO33422.1"/>
    <property type="molecule type" value="Genomic_DNA"/>
</dbReference>
<feature type="signal peptide" evidence="1">
    <location>
        <begin position="1"/>
        <end position="19"/>
    </location>
</feature>